<evidence type="ECO:0000313" key="7">
    <source>
        <dbReference type="EMBL" id="MBC3862644.1"/>
    </source>
</evidence>
<dbReference type="EMBL" id="JACOFV010000009">
    <property type="protein sequence ID" value="MBC3862644.1"/>
    <property type="molecule type" value="Genomic_DNA"/>
</dbReference>
<evidence type="ECO:0000256" key="2">
    <source>
        <dbReference type="ARBA" id="ARBA00008954"/>
    </source>
</evidence>
<comment type="similarity">
    <text evidence="2 6">Belongs to the class-III pyridoxal-phosphate-dependent aminotransferase family.</text>
</comment>
<dbReference type="Gene3D" id="3.40.640.10">
    <property type="entry name" value="Type I PLP-dependent aspartate aminotransferase-like (Major domain)"/>
    <property type="match status" value="1"/>
</dbReference>
<dbReference type="InterPro" id="IPR015421">
    <property type="entry name" value="PyrdxlP-dep_Trfase_major"/>
</dbReference>
<organism evidence="7 8">
    <name type="scientific">Undibacterium jejuense</name>
    <dbReference type="NCBI Taxonomy" id="1344949"/>
    <lineage>
        <taxon>Bacteria</taxon>
        <taxon>Pseudomonadati</taxon>
        <taxon>Pseudomonadota</taxon>
        <taxon>Betaproteobacteria</taxon>
        <taxon>Burkholderiales</taxon>
        <taxon>Oxalobacteraceae</taxon>
        <taxon>Undibacterium</taxon>
    </lineage>
</organism>
<dbReference type="InterPro" id="IPR049704">
    <property type="entry name" value="Aminotrans_3_PPA_site"/>
</dbReference>
<dbReference type="PANTHER" id="PTHR42684">
    <property type="entry name" value="ADENOSYLMETHIONINE-8-AMINO-7-OXONONANOATE AMINOTRANSFERASE"/>
    <property type="match status" value="1"/>
</dbReference>
<dbReference type="FunFam" id="3.40.640.10:FF:000014">
    <property type="entry name" value="Adenosylmethionine-8-amino-7-oxononanoate aminotransferase, probable"/>
    <property type="match status" value="1"/>
</dbReference>
<dbReference type="InterPro" id="IPR005814">
    <property type="entry name" value="Aminotrans_3"/>
</dbReference>
<evidence type="ECO:0000256" key="5">
    <source>
        <dbReference type="ARBA" id="ARBA00022898"/>
    </source>
</evidence>
<dbReference type="CDD" id="cd00610">
    <property type="entry name" value="OAT_like"/>
    <property type="match status" value="1"/>
</dbReference>
<dbReference type="InterPro" id="IPR015422">
    <property type="entry name" value="PyrdxlP-dep_Trfase_small"/>
</dbReference>
<protein>
    <submittedName>
        <fullName evidence="7">Aspartate aminotransferase family protein</fullName>
    </submittedName>
</protein>
<dbReference type="Gene3D" id="3.90.1150.10">
    <property type="entry name" value="Aspartate Aminotransferase, domain 1"/>
    <property type="match status" value="1"/>
</dbReference>
<dbReference type="InterPro" id="IPR015424">
    <property type="entry name" value="PyrdxlP-dep_Trfase"/>
</dbReference>
<dbReference type="SUPFAM" id="SSF53383">
    <property type="entry name" value="PLP-dependent transferases"/>
    <property type="match status" value="1"/>
</dbReference>
<evidence type="ECO:0000256" key="4">
    <source>
        <dbReference type="ARBA" id="ARBA00022679"/>
    </source>
</evidence>
<keyword evidence="3 7" id="KW-0032">Aminotransferase</keyword>
<name>A0A923HF70_9BURK</name>
<gene>
    <name evidence="7" type="ORF">H8K32_11070</name>
</gene>
<evidence type="ECO:0000256" key="6">
    <source>
        <dbReference type="RuleBase" id="RU003560"/>
    </source>
</evidence>
<comment type="caution">
    <text evidence="7">The sequence shown here is derived from an EMBL/GenBank/DDBJ whole genome shotgun (WGS) entry which is preliminary data.</text>
</comment>
<reference evidence="7" key="1">
    <citation type="submission" date="2020-08" db="EMBL/GenBank/DDBJ databases">
        <title>Novel species isolated from subtropical streams in China.</title>
        <authorList>
            <person name="Lu H."/>
        </authorList>
    </citation>
    <scope>NUCLEOTIDE SEQUENCE</scope>
    <source>
        <strain evidence="7">KACC 12607</strain>
    </source>
</reference>
<evidence type="ECO:0000256" key="3">
    <source>
        <dbReference type="ARBA" id="ARBA00022576"/>
    </source>
</evidence>
<evidence type="ECO:0000256" key="1">
    <source>
        <dbReference type="ARBA" id="ARBA00001933"/>
    </source>
</evidence>
<keyword evidence="8" id="KW-1185">Reference proteome</keyword>
<dbReference type="GO" id="GO:0030170">
    <property type="term" value="F:pyridoxal phosphate binding"/>
    <property type="evidence" value="ECO:0007669"/>
    <property type="project" value="InterPro"/>
</dbReference>
<dbReference type="Proteomes" id="UP000634011">
    <property type="component" value="Unassembled WGS sequence"/>
</dbReference>
<dbReference type="Pfam" id="PF00202">
    <property type="entry name" value="Aminotran_3"/>
    <property type="match status" value="1"/>
</dbReference>
<evidence type="ECO:0000313" key="8">
    <source>
        <dbReference type="Proteomes" id="UP000634011"/>
    </source>
</evidence>
<accession>A0A923HF70</accession>
<dbReference type="PROSITE" id="PS00600">
    <property type="entry name" value="AA_TRANSFER_CLASS_3"/>
    <property type="match status" value="1"/>
</dbReference>
<comment type="cofactor">
    <cofactor evidence="1">
        <name>pyridoxal 5'-phosphate</name>
        <dbReference type="ChEBI" id="CHEBI:597326"/>
    </cofactor>
</comment>
<dbReference type="GO" id="GO:0009102">
    <property type="term" value="P:biotin biosynthetic process"/>
    <property type="evidence" value="ECO:0007669"/>
    <property type="project" value="TreeGrafter"/>
</dbReference>
<dbReference type="AlphaFoldDB" id="A0A923HF70"/>
<dbReference type="GO" id="GO:0004015">
    <property type="term" value="F:adenosylmethionine-8-amino-7-oxononanoate transaminase activity"/>
    <property type="evidence" value="ECO:0007669"/>
    <property type="project" value="TreeGrafter"/>
</dbReference>
<dbReference type="PIRSF" id="PIRSF000521">
    <property type="entry name" value="Transaminase_4ab_Lys_Orn"/>
    <property type="match status" value="1"/>
</dbReference>
<keyword evidence="4" id="KW-0808">Transferase</keyword>
<sequence length="425" mass="46092">MPFTANRDYKEAPRIVASASGMFYRDQNGREILDATAGLWCVPLGHSHPTIVKAVQDAVATLDYAPAFQMGHPAAFELAEQLIDYSGNKFGQVFYTNSGSEAVDTALKMVLAYHRARGEAQRTRFISRERGYHGVGFGGMSIGGLPANRKQFANLLGGVDYLPHTHNLEKNAFSRGLPEYGTHLADELERLVTLHDASTIAAVIVEPLSGSAGVILPPKGYLKRLRELCDKHGILLIFDEVITGFGRMATPFASDFFDVRPDLMTTAKGLTNGVVPMGAVFSHQKIYDALMDSAAGIELFHGYTYSGHPLACAAGLASLKVFKEEKILEHAQSMTAYWEDALHSLKGLPHVIDLRNVGLIGAIELESIPGKVGARAMAVYKKAFAEGVLVRTTGDIIAMSPPLILEKQHIDQLFGKLAEILKAAA</sequence>
<dbReference type="PANTHER" id="PTHR42684:SF1">
    <property type="entry name" value="BETA-ALANINE--PYRUVATE AMINOTRANSFERASE"/>
    <property type="match status" value="1"/>
</dbReference>
<keyword evidence="5 6" id="KW-0663">Pyridoxal phosphate</keyword>
<proteinExistence type="inferred from homology"/>